<accession>A0ABT4KK63</accession>
<keyword evidence="2" id="KW-1185">Reference proteome</keyword>
<evidence type="ECO:0000313" key="1">
    <source>
        <dbReference type="EMBL" id="MCZ4092363.1"/>
    </source>
</evidence>
<organism evidence="1 2">
    <name type="scientific">Sinorhizobium psoraleae</name>
    <dbReference type="NCBI Taxonomy" id="520838"/>
    <lineage>
        <taxon>Bacteria</taxon>
        <taxon>Pseudomonadati</taxon>
        <taxon>Pseudomonadota</taxon>
        <taxon>Alphaproteobacteria</taxon>
        <taxon>Hyphomicrobiales</taxon>
        <taxon>Rhizobiaceae</taxon>
        <taxon>Sinorhizobium/Ensifer group</taxon>
        <taxon>Sinorhizobium</taxon>
    </lineage>
</organism>
<evidence type="ECO:0000313" key="2">
    <source>
        <dbReference type="Proteomes" id="UP001079430"/>
    </source>
</evidence>
<dbReference type="Proteomes" id="UP001079430">
    <property type="component" value="Unassembled WGS sequence"/>
</dbReference>
<protein>
    <recommendedName>
        <fullName evidence="3">Transposase DDE domain-containing protein</fullName>
    </recommendedName>
</protein>
<evidence type="ECO:0008006" key="3">
    <source>
        <dbReference type="Google" id="ProtNLM"/>
    </source>
</evidence>
<dbReference type="RefSeq" id="WP_269282675.1">
    <property type="nucleotide sequence ID" value="NZ_JAPVOI010000004.1"/>
</dbReference>
<reference evidence="1" key="1">
    <citation type="submission" date="2022-10" db="EMBL/GenBank/DDBJ databases">
        <title>Whole genome sequencing of three plant growth promoting bacteria isolated from Vachellia tortilis subsp. raddiana in Morocco.</title>
        <authorList>
            <person name="Hnini M."/>
            <person name="Zouagui R."/>
            <person name="Zouagui H."/>
            <person name="Chemao Elfihri M.-W."/>
            <person name="Ibrahimi A."/>
            <person name="Sbabou L."/>
            <person name="Aurag J."/>
        </authorList>
    </citation>
    <scope>NUCLEOTIDE SEQUENCE</scope>
    <source>
        <strain evidence="1">LMR678</strain>
    </source>
</reference>
<gene>
    <name evidence="1" type="ORF">O3W52_20520</name>
</gene>
<proteinExistence type="predicted"/>
<comment type="caution">
    <text evidence="1">The sequence shown here is derived from an EMBL/GenBank/DDBJ whole genome shotgun (WGS) entry which is preliminary data.</text>
</comment>
<dbReference type="EMBL" id="JAPVOI010000004">
    <property type="protein sequence ID" value="MCZ4092363.1"/>
    <property type="molecule type" value="Genomic_DNA"/>
</dbReference>
<name>A0ABT4KK63_9HYPH</name>
<sequence>MRDRGWSIKRDPRVHQHHRCISQNYRLGARGTLRCEIELAGRTVKIEFWSITSKQDNRNGRRYDFGKLKRMAKLDRLRVELEFRRIIAWLETIAPIKIERRDEQDLPAMKRIEKSYAESWHKDKDLGRPVCQYDYNRKSKDGALLEHGQTVWFPDRKGSDRSRYRLLQHQ</sequence>